<gene>
    <name evidence="4" type="ordered locus">Ctha_1903</name>
</gene>
<dbReference type="AlphaFoldDB" id="B3QUA8"/>
<dbReference type="RefSeq" id="WP_012500441.1">
    <property type="nucleotide sequence ID" value="NC_011026.1"/>
</dbReference>
<protein>
    <submittedName>
        <fullName evidence="4">Tetratricopeptide TPR_2 repeat protein</fullName>
    </submittedName>
</protein>
<dbReference type="eggNOG" id="COG0457">
    <property type="taxonomic scope" value="Bacteria"/>
</dbReference>
<dbReference type="EMBL" id="CP001100">
    <property type="protein sequence ID" value="ACF14357.1"/>
    <property type="molecule type" value="Genomic_DNA"/>
</dbReference>
<dbReference type="InterPro" id="IPR011990">
    <property type="entry name" value="TPR-like_helical_dom_sf"/>
</dbReference>
<dbReference type="Pfam" id="PF13432">
    <property type="entry name" value="TPR_16"/>
    <property type="match status" value="1"/>
</dbReference>
<dbReference type="SUPFAM" id="SSF48452">
    <property type="entry name" value="TPR-like"/>
    <property type="match status" value="1"/>
</dbReference>
<evidence type="ECO:0000256" key="2">
    <source>
        <dbReference type="ARBA" id="ARBA00022803"/>
    </source>
</evidence>
<keyword evidence="1" id="KW-0677">Repeat</keyword>
<dbReference type="PANTHER" id="PTHR44943:SF8">
    <property type="entry name" value="TPR REPEAT-CONTAINING PROTEIN MJ0263"/>
    <property type="match status" value="1"/>
</dbReference>
<dbReference type="Pfam" id="PF07719">
    <property type="entry name" value="TPR_2"/>
    <property type="match status" value="1"/>
</dbReference>
<name>B3QUA8_CHLT3</name>
<dbReference type="PANTHER" id="PTHR44943">
    <property type="entry name" value="CELLULOSE SYNTHASE OPERON PROTEIN C"/>
    <property type="match status" value="1"/>
</dbReference>
<dbReference type="Gene3D" id="1.25.40.10">
    <property type="entry name" value="Tetratricopeptide repeat domain"/>
    <property type="match status" value="1"/>
</dbReference>
<proteinExistence type="predicted"/>
<keyword evidence="2 3" id="KW-0802">TPR repeat</keyword>
<accession>B3QUA8</accession>
<dbReference type="InterPro" id="IPR013105">
    <property type="entry name" value="TPR_2"/>
</dbReference>
<dbReference type="Proteomes" id="UP000001208">
    <property type="component" value="Chromosome"/>
</dbReference>
<dbReference type="SMART" id="SM00028">
    <property type="entry name" value="TPR"/>
    <property type="match status" value="4"/>
</dbReference>
<dbReference type="STRING" id="517418.Ctha_1903"/>
<dbReference type="KEGG" id="cts:Ctha_1903"/>
<dbReference type="PROSITE" id="PS50005">
    <property type="entry name" value="TPR"/>
    <property type="match status" value="1"/>
</dbReference>
<dbReference type="OrthoDB" id="9811837at2"/>
<feature type="repeat" description="TPR" evidence="3">
    <location>
        <begin position="153"/>
        <end position="186"/>
    </location>
</feature>
<dbReference type="InterPro" id="IPR019734">
    <property type="entry name" value="TPR_rpt"/>
</dbReference>
<reference evidence="4 5" key="1">
    <citation type="submission" date="2008-06" db="EMBL/GenBank/DDBJ databases">
        <title>Complete sequence of Chloroherpeton thalassium ATCC 35110.</title>
        <authorList>
            <consortium name="US DOE Joint Genome Institute"/>
            <person name="Lucas S."/>
            <person name="Copeland A."/>
            <person name="Lapidus A."/>
            <person name="Glavina del Rio T."/>
            <person name="Dalin E."/>
            <person name="Tice H."/>
            <person name="Bruce D."/>
            <person name="Goodwin L."/>
            <person name="Pitluck S."/>
            <person name="Schmutz J."/>
            <person name="Larimer F."/>
            <person name="Land M."/>
            <person name="Hauser L."/>
            <person name="Kyrpides N."/>
            <person name="Mikhailova N."/>
            <person name="Liu Z."/>
            <person name="Li T."/>
            <person name="Zhao F."/>
            <person name="Overmann J."/>
            <person name="Bryant D.A."/>
            <person name="Richardson P."/>
        </authorList>
    </citation>
    <scope>NUCLEOTIDE SEQUENCE [LARGE SCALE GENOMIC DNA]</scope>
    <source>
        <strain evidence="5">ATCC 35110 / GB-78</strain>
    </source>
</reference>
<organism evidence="4 5">
    <name type="scientific">Chloroherpeton thalassium (strain ATCC 35110 / GB-78)</name>
    <dbReference type="NCBI Taxonomy" id="517418"/>
    <lineage>
        <taxon>Bacteria</taxon>
        <taxon>Pseudomonadati</taxon>
        <taxon>Chlorobiota</taxon>
        <taxon>Chlorobiia</taxon>
        <taxon>Chlorobiales</taxon>
        <taxon>Chloroherpetonaceae</taxon>
        <taxon>Chloroherpeton</taxon>
    </lineage>
</organism>
<sequence>MDFLTTRRNAFSSRRFKFHLSGKRLRGLLILAALLLQTGVGAPAGFAQDYSKIISAFQNSYLHEAAGDLSAAITDLKNAYDEDSYEINLRLGWLSYSLGLFSDAQSYYNKAILLKPFGVEARFGIVLPQSAMGNWTSVISQYEKILEIMPNNSTAMHRLGLIYYGKNEYAKAERYFEKVVNLYPFDYDALVMLAWTNYRLKKYREAKILFNKALMNTPSGVSAMEGQELMK</sequence>
<evidence type="ECO:0000313" key="4">
    <source>
        <dbReference type="EMBL" id="ACF14357.1"/>
    </source>
</evidence>
<keyword evidence="5" id="KW-1185">Reference proteome</keyword>
<dbReference type="Pfam" id="PF13181">
    <property type="entry name" value="TPR_8"/>
    <property type="match status" value="1"/>
</dbReference>
<evidence type="ECO:0000256" key="1">
    <source>
        <dbReference type="ARBA" id="ARBA00022737"/>
    </source>
</evidence>
<dbReference type="InterPro" id="IPR051685">
    <property type="entry name" value="Ycf3/AcsC/BcsC/TPR_MFPF"/>
</dbReference>
<dbReference type="HOGENOM" id="CLU_116182_0_0_10"/>
<evidence type="ECO:0000313" key="5">
    <source>
        <dbReference type="Proteomes" id="UP000001208"/>
    </source>
</evidence>
<evidence type="ECO:0000256" key="3">
    <source>
        <dbReference type="PROSITE-ProRule" id="PRU00339"/>
    </source>
</evidence>
<dbReference type="PROSITE" id="PS50293">
    <property type="entry name" value="TPR_REGION"/>
    <property type="match status" value="1"/>
</dbReference>